<organism evidence="10 11">
    <name type="scientific">Paenibacillus arenosi</name>
    <dbReference type="NCBI Taxonomy" id="2774142"/>
    <lineage>
        <taxon>Bacteria</taxon>
        <taxon>Bacillati</taxon>
        <taxon>Bacillota</taxon>
        <taxon>Bacilli</taxon>
        <taxon>Bacillales</taxon>
        <taxon>Paenibacillaceae</taxon>
        <taxon>Paenibacillus</taxon>
    </lineage>
</organism>
<reference evidence="10 11" key="1">
    <citation type="submission" date="2020-09" db="EMBL/GenBank/DDBJ databases">
        <title>Paenibacillus sp. CAU 1523 isolated from sand of Haeundae Beach.</title>
        <authorList>
            <person name="Kim W."/>
        </authorList>
    </citation>
    <scope>NUCLEOTIDE SEQUENCE [LARGE SCALE GENOMIC DNA]</scope>
    <source>
        <strain evidence="10 11">CAU 1523</strain>
    </source>
</reference>
<keyword evidence="1 6" id="KW-0597">Phosphoprotein</keyword>
<evidence type="ECO:0000313" key="11">
    <source>
        <dbReference type="Proteomes" id="UP000634529"/>
    </source>
</evidence>
<dbReference type="Gene3D" id="1.10.10.10">
    <property type="entry name" value="Winged helix-like DNA-binding domain superfamily/Winged helix DNA-binding domain"/>
    <property type="match status" value="1"/>
</dbReference>
<dbReference type="SMART" id="SM00862">
    <property type="entry name" value="Trans_reg_C"/>
    <property type="match status" value="1"/>
</dbReference>
<dbReference type="InterPro" id="IPR011006">
    <property type="entry name" value="CheY-like_superfamily"/>
</dbReference>
<dbReference type="PANTHER" id="PTHR48111">
    <property type="entry name" value="REGULATOR OF RPOS"/>
    <property type="match status" value="1"/>
</dbReference>
<dbReference type="InterPro" id="IPR039420">
    <property type="entry name" value="WalR-like"/>
</dbReference>
<dbReference type="SMART" id="SM00448">
    <property type="entry name" value="REC"/>
    <property type="match status" value="1"/>
</dbReference>
<keyword evidence="5" id="KW-0804">Transcription</keyword>
<dbReference type="Gene3D" id="3.40.50.2300">
    <property type="match status" value="1"/>
</dbReference>
<dbReference type="InterPro" id="IPR001867">
    <property type="entry name" value="OmpR/PhoB-type_DNA-bd"/>
</dbReference>
<dbReference type="PROSITE" id="PS50110">
    <property type="entry name" value="RESPONSE_REGULATORY"/>
    <property type="match status" value="1"/>
</dbReference>
<dbReference type="SUPFAM" id="SSF46894">
    <property type="entry name" value="C-terminal effector domain of the bipartite response regulators"/>
    <property type="match status" value="1"/>
</dbReference>
<proteinExistence type="predicted"/>
<dbReference type="RefSeq" id="WP_192025713.1">
    <property type="nucleotide sequence ID" value="NZ_JACYTN010000010.1"/>
</dbReference>
<dbReference type="SUPFAM" id="SSF52172">
    <property type="entry name" value="CheY-like"/>
    <property type="match status" value="1"/>
</dbReference>
<evidence type="ECO:0000259" key="8">
    <source>
        <dbReference type="PROSITE" id="PS50110"/>
    </source>
</evidence>
<accession>A0ABR9B1S5</accession>
<sequence>MGYSVLIVEDESRIREIVTDYFEQEDWIVHEAENGKEAMNMLLTLTVDLIIVDIHMPEMDGWSVCRQVRKRSAVPIIILTARSDEDDKLMGFELGADDYVTKPFSPKVLVARAAMLMKRVEGTVGMEHQLIKFGDISIFKQGRHIEVDGKQVELTPKEFEILMYMYKHKGIVVAREALLDHIWGYDYDGELRVVDTHIKKLRAKLGTGASHIRTVTGSGYKLEVNV</sequence>
<evidence type="ECO:0000313" key="10">
    <source>
        <dbReference type="EMBL" id="MBD8499372.1"/>
    </source>
</evidence>
<evidence type="ECO:0000259" key="9">
    <source>
        <dbReference type="PROSITE" id="PS51755"/>
    </source>
</evidence>
<evidence type="ECO:0000256" key="1">
    <source>
        <dbReference type="ARBA" id="ARBA00022553"/>
    </source>
</evidence>
<evidence type="ECO:0000256" key="6">
    <source>
        <dbReference type="PROSITE-ProRule" id="PRU00169"/>
    </source>
</evidence>
<dbReference type="InterPro" id="IPR001789">
    <property type="entry name" value="Sig_transdc_resp-reg_receiver"/>
</dbReference>
<evidence type="ECO:0000256" key="5">
    <source>
        <dbReference type="ARBA" id="ARBA00023163"/>
    </source>
</evidence>
<evidence type="ECO:0000256" key="4">
    <source>
        <dbReference type="ARBA" id="ARBA00023125"/>
    </source>
</evidence>
<protein>
    <submittedName>
        <fullName evidence="10">Response regulator transcription factor</fullName>
    </submittedName>
</protein>
<feature type="DNA-binding region" description="OmpR/PhoB-type" evidence="7">
    <location>
        <begin position="128"/>
        <end position="224"/>
    </location>
</feature>
<keyword evidence="3" id="KW-0805">Transcription regulation</keyword>
<dbReference type="PANTHER" id="PTHR48111:SF73">
    <property type="entry name" value="ALKALINE PHOSPHATASE SYNTHESIS TRANSCRIPTIONAL REGULATORY PROTEIN PHOP"/>
    <property type="match status" value="1"/>
</dbReference>
<dbReference type="CDD" id="cd00383">
    <property type="entry name" value="trans_reg_C"/>
    <property type="match status" value="1"/>
</dbReference>
<comment type="caution">
    <text evidence="10">The sequence shown here is derived from an EMBL/GenBank/DDBJ whole genome shotgun (WGS) entry which is preliminary data.</text>
</comment>
<keyword evidence="2" id="KW-0902">Two-component regulatory system</keyword>
<feature type="domain" description="Response regulatory" evidence="8">
    <location>
        <begin position="4"/>
        <end position="117"/>
    </location>
</feature>
<dbReference type="CDD" id="cd17574">
    <property type="entry name" value="REC_OmpR"/>
    <property type="match status" value="1"/>
</dbReference>
<dbReference type="InterPro" id="IPR016032">
    <property type="entry name" value="Sig_transdc_resp-reg_C-effctor"/>
</dbReference>
<dbReference type="EMBL" id="JACYTN010000010">
    <property type="protein sequence ID" value="MBD8499372.1"/>
    <property type="molecule type" value="Genomic_DNA"/>
</dbReference>
<dbReference type="Gene3D" id="6.10.250.690">
    <property type="match status" value="1"/>
</dbReference>
<dbReference type="PROSITE" id="PS51755">
    <property type="entry name" value="OMPR_PHOB"/>
    <property type="match status" value="1"/>
</dbReference>
<keyword evidence="11" id="KW-1185">Reference proteome</keyword>
<gene>
    <name evidence="10" type="ORF">IFO66_13835</name>
</gene>
<dbReference type="Proteomes" id="UP000634529">
    <property type="component" value="Unassembled WGS sequence"/>
</dbReference>
<evidence type="ECO:0000256" key="7">
    <source>
        <dbReference type="PROSITE-ProRule" id="PRU01091"/>
    </source>
</evidence>
<feature type="domain" description="OmpR/PhoB-type" evidence="9">
    <location>
        <begin position="128"/>
        <end position="224"/>
    </location>
</feature>
<evidence type="ECO:0000256" key="3">
    <source>
        <dbReference type="ARBA" id="ARBA00023015"/>
    </source>
</evidence>
<dbReference type="Pfam" id="PF00072">
    <property type="entry name" value="Response_reg"/>
    <property type="match status" value="1"/>
</dbReference>
<evidence type="ECO:0000256" key="2">
    <source>
        <dbReference type="ARBA" id="ARBA00023012"/>
    </source>
</evidence>
<dbReference type="InterPro" id="IPR036388">
    <property type="entry name" value="WH-like_DNA-bd_sf"/>
</dbReference>
<dbReference type="Pfam" id="PF00486">
    <property type="entry name" value="Trans_reg_C"/>
    <property type="match status" value="1"/>
</dbReference>
<feature type="modified residue" description="4-aspartylphosphate" evidence="6">
    <location>
        <position position="53"/>
    </location>
</feature>
<keyword evidence="4 7" id="KW-0238">DNA-binding</keyword>
<name>A0ABR9B1S5_9BACL</name>